<dbReference type="Pfam" id="PF12708">
    <property type="entry name" value="Pect-lyase_RHGA_epim"/>
    <property type="match status" value="2"/>
</dbReference>
<sequence>MLFLFLASRIATVINYAALVYSLGTTCTTPIGRGLAAPAAPFWMQNIKHQGIAAFNPNSTTYQVFRNVKDFGAKGDGITDDTAAINAAISAGNRCGGGSCPSSTITPAVVFFPRGKYVVSAPIIAYYYTQLIGDAIYPPTLLAAPSFGGIGVIVDVFKSGQMYSDAVQRIPATSSDGTGIHWQVAQATSLMNIVINMSNAPDTAHQDCSGGFMGDLVFNGGKIGMSVGNQQFTVRNVTVNNAQTGILAAWNWGWTFQGVTFKNCSIGFDLSTGGGGPQPVAAEAIIDVTVSDTPIFLRTSASSGQLDGSLVLNNIKLTNVPTAIGLFGGAVLLAGGTTTITSWGQGNIYTGSNGTGTFTQGYIAATEKPAALLDSAGNIFGRTHPQYAHYAVNQFVSVRDQGAKGDGVTDDTAALTEIFAAFAGCKIIFFDAGTYIVTSTLTIPAGTQMVGEAWSVIAGKGLTFQDMNNPQPVVQVGAPGSSGLVEITDIIFSTIGPAGGAIVVEWNVKQTTQGGAGMWDSHIRLGGAAGTNLQASECPSNGNGGTTACLAAFAGLHLTSESTAYLEGTWVWLADHDLDQAEGEQDLVSIYSGRGILSESAGPVWLIGTASEHHVLYQYNLANAKSHYMGLIQTETPYFQPNPVAPAPFTVNMAFKDPASWSDISQAWGLWVTSSEDILVLNYDQGCLTTQSCQSQIVNVDNDSSVHIYSLSTVGTTWQLGINQVPTINQDQNQNGFAATVTSWSSS</sequence>
<dbReference type="PANTHER" id="PTHR33928">
    <property type="entry name" value="POLYGALACTURONASE QRT3"/>
    <property type="match status" value="1"/>
</dbReference>
<gene>
    <name evidence="3" type="ORF">B0H17DRAFT_1168000</name>
</gene>
<dbReference type="Proteomes" id="UP001221757">
    <property type="component" value="Unassembled WGS sequence"/>
</dbReference>
<feature type="chain" id="PRO_5042084504" evidence="1">
    <location>
        <begin position="23"/>
        <end position="747"/>
    </location>
</feature>
<proteinExistence type="predicted"/>
<dbReference type="CDD" id="cd23668">
    <property type="entry name" value="GH55_beta13glucanase-like"/>
    <property type="match status" value="1"/>
</dbReference>
<dbReference type="InterPro" id="IPR012334">
    <property type="entry name" value="Pectin_lyas_fold"/>
</dbReference>
<dbReference type="AlphaFoldDB" id="A0AAD7DRJ3"/>
<feature type="domain" description="Rhamnogalacturonase A/B/Epimerase-like pectate lyase" evidence="2">
    <location>
        <begin position="395"/>
        <end position="455"/>
    </location>
</feature>
<dbReference type="InterPro" id="IPR011050">
    <property type="entry name" value="Pectin_lyase_fold/virulence"/>
</dbReference>
<accession>A0AAD7DRJ3</accession>
<dbReference type="SUPFAM" id="SSF51126">
    <property type="entry name" value="Pectin lyase-like"/>
    <property type="match status" value="2"/>
</dbReference>
<dbReference type="FunFam" id="2.160.20.10:FF:000049">
    <property type="entry name" value="Putative exo-beta-1,3-glucanase"/>
    <property type="match status" value="1"/>
</dbReference>
<dbReference type="InterPro" id="IPR039279">
    <property type="entry name" value="QRT3-like"/>
</dbReference>
<feature type="domain" description="Rhamnogalacturonase A/B/Epimerase-like pectate lyase" evidence="2">
    <location>
        <begin position="65"/>
        <end position="269"/>
    </location>
</feature>
<comment type="caution">
    <text evidence="3">The sequence shown here is derived from an EMBL/GenBank/DDBJ whole genome shotgun (WGS) entry which is preliminary data.</text>
</comment>
<evidence type="ECO:0000313" key="3">
    <source>
        <dbReference type="EMBL" id="KAJ7697688.1"/>
    </source>
</evidence>
<evidence type="ECO:0000313" key="4">
    <source>
        <dbReference type="Proteomes" id="UP001221757"/>
    </source>
</evidence>
<evidence type="ECO:0000259" key="2">
    <source>
        <dbReference type="Pfam" id="PF12708"/>
    </source>
</evidence>
<name>A0AAD7DRJ3_MYCRO</name>
<organism evidence="3 4">
    <name type="scientific">Mycena rosella</name>
    <name type="common">Pink bonnet</name>
    <name type="synonym">Agaricus rosellus</name>
    <dbReference type="NCBI Taxonomy" id="1033263"/>
    <lineage>
        <taxon>Eukaryota</taxon>
        <taxon>Fungi</taxon>
        <taxon>Dikarya</taxon>
        <taxon>Basidiomycota</taxon>
        <taxon>Agaricomycotina</taxon>
        <taxon>Agaricomycetes</taxon>
        <taxon>Agaricomycetidae</taxon>
        <taxon>Agaricales</taxon>
        <taxon>Marasmiineae</taxon>
        <taxon>Mycenaceae</taxon>
        <taxon>Mycena</taxon>
    </lineage>
</organism>
<dbReference type="GO" id="GO:0004650">
    <property type="term" value="F:polygalacturonase activity"/>
    <property type="evidence" value="ECO:0007669"/>
    <property type="project" value="InterPro"/>
</dbReference>
<dbReference type="InterPro" id="IPR024535">
    <property type="entry name" value="RHGA/B-epi-like_pectate_lyase"/>
</dbReference>
<evidence type="ECO:0000256" key="1">
    <source>
        <dbReference type="SAM" id="SignalP"/>
    </source>
</evidence>
<dbReference type="Gene3D" id="2.160.20.10">
    <property type="entry name" value="Single-stranded right-handed beta-helix, Pectin lyase-like"/>
    <property type="match status" value="2"/>
</dbReference>
<feature type="signal peptide" evidence="1">
    <location>
        <begin position="1"/>
        <end position="22"/>
    </location>
</feature>
<dbReference type="EMBL" id="JARKIE010000029">
    <property type="protein sequence ID" value="KAJ7697688.1"/>
    <property type="molecule type" value="Genomic_DNA"/>
</dbReference>
<dbReference type="PANTHER" id="PTHR33928:SF2">
    <property type="entry name" value="PECTATE LYASE SUPERFAMILY PROTEIN DOMAIN-CONTAINING PROTEIN-RELATED"/>
    <property type="match status" value="1"/>
</dbReference>
<keyword evidence="4" id="KW-1185">Reference proteome</keyword>
<reference evidence="3" key="1">
    <citation type="submission" date="2023-03" db="EMBL/GenBank/DDBJ databases">
        <title>Massive genome expansion in bonnet fungi (Mycena s.s.) driven by repeated elements and novel gene families across ecological guilds.</title>
        <authorList>
            <consortium name="Lawrence Berkeley National Laboratory"/>
            <person name="Harder C.B."/>
            <person name="Miyauchi S."/>
            <person name="Viragh M."/>
            <person name="Kuo A."/>
            <person name="Thoen E."/>
            <person name="Andreopoulos B."/>
            <person name="Lu D."/>
            <person name="Skrede I."/>
            <person name="Drula E."/>
            <person name="Henrissat B."/>
            <person name="Morin E."/>
            <person name="Kohler A."/>
            <person name="Barry K."/>
            <person name="LaButti K."/>
            <person name="Morin E."/>
            <person name="Salamov A."/>
            <person name="Lipzen A."/>
            <person name="Mereny Z."/>
            <person name="Hegedus B."/>
            <person name="Baldrian P."/>
            <person name="Stursova M."/>
            <person name="Weitz H."/>
            <person name="Taylor A."/>
            <person name="Grigoriev I.V."/>
            <person name="Nagy L.G."/>
            <person name="Martin F."/>
            <person name="Kauserud H."/>
        </authorList>
    </citation>
    <scope>NUCLEOTIDE SEQUENCE</scope>
    <source>
        <strain evidence="3">CBHHK067</strain>
    </source>
</reference>
<keyword evidence="1" id="KW-0732">Signal</keyword>
<protein>
    <submittedName>
        <fullName evidence="3">Exo-beta-1,3-glucanase</fullName>
    </submittedName>
</protein>